<organism evidence="1 2">
    <name type="scientific">Euplotes crassus</name>
    <dbReference type="NCBI Taxonomy" id="5936"/>
    <lineage>
        <taxon>Eukaryota</taxon>
        <taxon>Sar</taxon>
        <taxon>Alveolata</taxon>
        <taxon>Ciliophora</taxon>
        <taxon>Intramacronucleata</taxon>
        <taxon>Spirotrichea</taxon>
        <taxon>Hypotrichia</taxon>
        <taxon>Euplotida</taxon>
        <taxon>Euplotidae</taxon>
        <taxon>Moneuplotes</taxon>
    </lineage>
</organism>
<dbReference type="AlphaFoldDB" id="A0AAD1X9S1"/>
<comment type="caution">
    <text evidence="1">The sequence shown here is derived from an EMBL/GenBank/DDBJ whole genome shotgun (WGS) entry which is preliminary data.</text>
</comment>
<accession>A0AAD1X9S1</accession>
<protein>
    <submittedName>
        <fullName evidence="1">Uncharacterized protein</fullName>
    </submittedName>
</protein>
<sequence length="84" mass="9849">MIILIPKRRKDTNAKEVASPMTYLFFTASLLWLECETLLKPSTVFSIQALTLFLCRKFFKLKISSFFLENSSFYFISKRSLKPI</sequence>
<name>A0AAD1X9S1_EUPCR</name>
<proteinExistence type="predicted"/>
<evidence type="ECO:0000313" key="2">
    <source>
        <dbReference type="Proteomes" id="UP001295684"/>
    </source>
</evidence>
<dbReference type="Proteomes" id="UP001295684">
    <property type="component" value="Unassembled WGS sequence"/>
</dbReference>
<keyword evidence="2" id="KW-1185">Reference proteome</keyword>
<gene>
    <name evidence="1" type="ORF">ECRASSUSDP1_LOCUS3950</name>
</gene>
<dbReference type="EMBL" id="CAMPGE010003782">
    <property type="protein sequence ID" value="CAI2362625.1"/>
    <property type="molecule type" value="Genomic_DNA"/>
</dbReference>
<reference evidence="1" key="1">
    <citation type="submission" date="2023-07" db="EMBL/GenBank/DDBJ databases">
        <authorList>
            <consortium name="AG Swart"/>
            <person name="Singh M."/>
            <person name="Singh A."/>
            <person name="Seah K."/>
            <person name="Emmerich C."/>
        </authorList>
    </citation>
    <scope>NUCLEOTIDE SEQUENCE</scope>
    <source>
        <strain evidence="1">DP1</strain>
    </source>
</reference>
<evidence type="ECO:0000313" key="1">
    <source>
        <dbReference type="EMBL" id="CAI2362625.1"/>
    </source>
</evidence>